<proteinExistence type="predicted"/>
<dbReference type="EMBL" id="JAQOWY010000837">
    <property type="protein sequence ID" value="KAK1838400.1"/>
    <property type="molecule type" value="Genomic_DNA"/>
</dbReference>
<protein>
    <submittedName>
        <fullName evidence="3">Uncharacterized protein</fullName>
    </submittedName>
</protein>
<dbReference type="AlphaFoldDB" id="A0AAD8ZZH2"/>
<sequence>MPEISTVEKLKWADHPYIHALSGLRFPKNDKWKGLFRGRSLELFGVFFDDSALDTQGGVELKMMYYFNVVNQELGRLPKGVFVAGFGSDVDQSLIQHSLYSTIGRAYESYPLVDRLHFAFGIVNTLVLARNAFVERMGSGPAPAYGGLGQVVDITRLLSRDRPNMLVDGSNYGFLRDEMDAESPASEASSDDDIFTPSTSESADVAEIEEPVQEPIPACSIQPVVPQSSQSLHPLLVQGSTYKYPRNSTIPLTPVIKEDELDCAEAKEDVLGKYKERCNVMSSRIERLEKENRQLQTRFVTEQTLKTRKTLSLQAKEKDLCMVQEAFWKLWEAHRRQLNSGLEANGMEGLSWGANDAGIFLCSLDLGKDS</sequence>
<accession>A0AAD8ZZH2</accession>
<feature type="coiled-coil region" evidence="1">
    <location>
        <begin position="271"/>
        <end position="305"/>
    </location>
</feature>
<keyword evidence="1" id="KW-0175">Coiled coil</keyword>
<evidence type="ECO:0000256" key="2">
    <source>
        <dbReference type="SAM" id="MobiDB-lite"/>
    </source>
</evidence>
<dbReference type="Proteomes" id="UP001243330">
    <property type="component" value="Unassembled WGS sequence"/>
</dbReference>
<evidence type="ECO:0000313" key="4">
    <source>
        <dbReference type="Proteomes" id="UP001243330"/>
    </source>
</evidence>
<name>A0AAD8ZZH2_9PEZI</name>
<evidence type="ECO:0000256" key="1">
    <source>
        <dbReference type="SAM" id="Coils"/>
    </source>
</evidence>
<keyword evidence="4" id="KW-1185">Reference proteome</keyword>
<gene>
    <name evidence="3" type="ORF">CCHR01_18978</name>
</gene>
<feature type="region of interest" description="Disordered" evidence="2">
    <location>
        <begin position="180"/>
        <end position="204"/>
    </location>
</feature>
<reference evidence="3" key="1">
    <citation type="submission" date="2023-01" db="EMBL/GenBank/DDBJ databases">
        <title>Colletotrichum chrysophilum M932 genome sequence.</title>
        <authorList>
            <person name="Baroncelli R."/>
        </authorList>
    </citation>
    <scope>NUCLEOTIDE SEQUENCE</scope>
    <source>
        <strain evidence="3">M932</strain>
    </source>
</reference>
<evidence type="ECO:0000313" key="3">
    <source>
        <dbReference type="EMBL" id="KAK1838400.1"/>
    </source>
</evidence>
<comment type="caution">
    <text evidence="3">The sequence shown here is derived from an EMBL/GenBank/DDBJ whole genome shotgun (WGS) entry which is preliminary data.</text>
</comment>
<organism evidence="3 4">
    <name type="scientific">Colletotrichum chrysophilum</name>
    <dbReference type="NCBI Taxonomy" id="1836956"/>
    <lineage>
        <taxon>Eukaryota</taxon>
        <taxon>Fungi</taxon>
        <taxon>Dikarya</taxon>
        <taxon>Ascomycota</taxon>
        <taxon>Pezizomycotina</taxon>
        <taxon>Sordariomycetes</taxon>
        <taxon>Hypocreomycetidae</taxon>
        <taxon>Glomerellales</taxon>
        <taxon>Glomerellaceae</taxon>
        <taxon>Colletotrichum</taxon>
        <taxon>Colletotrichum gloeosporioides species complex</taxon>
    </lineage>
</organism>